<evidence type="ECO:0000256" key="2">
    <source>
        <dbReference type="PROSITE-ProRule" id="PRU00335"/>
    </source>
</evidence>
<dbReference type="PRINTS" id="PR00455">
    <property type="entry name" value="HTHTETR"/>
</dbReference>
<reference evidence="4 5" key="1">
    <citation type="submission" date="2019-03" db="EMBL/GenBank/DDBJ databases">
        <title>Genomic Encyclopedia of Type Strains, Phase IV (KMG-IV): sequencing the most valuable type-strain genomes for metagenomic binning, comparative biology and taxonomic classification.</title>
        <authorList>
            <person name="Goeker M."/>
        </authorList>
    </citation>
    <scope>NUCLEOTIDE SEQUENCE [LARGE SCALE GENOMIC DNA]</scope>
    <source>
        <strain evidence="4 5">DSM 24979</strain>
    </source>
</reference>
<keyword evidence="1 2" id="KW-0238">DNA-binding</keyword>
<dbReference type="AlphaFoldDB" id="A0A4R1QGZ8"/>
<feature type="domain" description="HTH tetR-type" evidence="3">
    <location>
        <begin position="17"/>
        <end position="77"/>
    </location>
</feature>
<dbReference type="PANTHER" id="PTHR43479:SF11">
    <property type="entry name" value="ACREF_ENVCD OPERON REPRESSOR-RELATED"/>
    <property type="match status" value="1"/>
</dbReference>
<dbReference type="SUPFAM" id="SSF48498">
    <property type="entry name" value="Tetracyclin repressor-like, C-terminal domain"/>
    <property type="match status" value="1"/>
</dbReference>
<gene>
    <name evidence="4" type="ORF">EDD69_102112</name>
</gene>
<dbReference type="InterPro" id="IPR009057">
    <property type="entry name" value="Homeodomain-like_sf"/>
</dbReference>
<dbReference type="InterPro" id="IPR036271">
    <property type="entry name" value="Tet_transcr_reg_TetR-rel_C_sf"/>
</dbReference>
<proteinExistence type="predicted"/>
<protein>
    <submittedName>
        <fullName evidence="4">TetR family transcriptional regulator</fullName>
    </submittedName>
</protein>
<dbReference type="SUPFAM" id="SSF46689">
    <property type="entry name" value="Homeodomain-like"/>
    <property type="match status" value="1"/>
</dbReference>
<sequence length="208" mass="24583">MKKREVPASVKDERLVKKRRNQMIKGAITLFKQKGFHQTTTREIARASGFSIGTLYEYIRKKEDVLYLVCDRIYDEVRDRMEQAIDTRQGDLNSLKLAIAYYFKVVDELQDEVLVMYQEAKSLGKDSLPYVLNKELQMVAMFENILKRCVGNGVFHLNEREIQLFAHNIFVLGQMWGFRRWALKKLYTLEEYIEIQTKLLLEGIMKRT</sequence>
<keyword evidence="5" id="KW-1185">Reference proteome</keyword>
<dbReference type="OrthoDB" id="1669699at2"/>
<dbReference type="Proteomes" id="UP000295658">
    <property type="component" value="Unassembled WGS sequence"/>
</dbReference>
<dbReference type="Pfam" id="PF00440">
    <property type="entry name" value="TetR_N"/>
    <property type="match status" value="1"/>
</dbReference>
<dbReference type="RefSeq" id="WP_132947316.1">
    <property type="nucleotide sequence ID" value="NZ_BSVG01000007.1"/>
</dbReference>
<dbReference type="Gene3D" id="1.10.357.10">
    <property type="entry name" value="Tetracycline Repressor, domain 2"/>
    <property type="match status" value="1"/>
</dbReference>
<evidence type="ECO:0000259" key="3">
    <source>
        <dbReference type="PROSITE" id="PS50977"/>
    </source>
</evidence>
<dbReference type="EMBL" id="SLUL01000002">
    <property type="protein sequence ID" value="TCL52706.1"/>
    <property type="molecule type" value="Genomic_DNA"/>
</dbReference>
<evidence type="ECO:0000313" key="5">
    <source>
        <dbReference type="Proteomes" id="UP000295658"/>
    </source>
</evidence>
<evidence type="ECO:0000256" key="1">
    <source>
        <dbReference type="ARBA" id="ARBA00023125"/>
    </source>
</evidence>
<dbReference type="PANTHER" id="PTHR43479">
    <property type="entry name" value="ACREF/ENVCD OPERON REPRESSOR-RELATED"/>
    <property type="match status" value="1"/>
</dbReference>
<feature type="DNA-binding region" description="H-T-H motif" evidence="2">
    <location>
        <begin position="40"/>
        <end position="59"/>
    </location>
</feature>
<dbReference type="InterPro" id="IPR001647">
    <property type="entry name" value="HTH_TetR"/>
</dbReference>
<dbReference type="InterPro" id="IPR050624">
    <property type="entry name" value="HTH-type_Tx_Regulator"/>
</dbReference>
<dbReference type="GO" id="GO:0003677">
    <property type="term" value="F:DNA binding"/>
    <property type="evidence" value="ECO:0007669"/>
    <property type="project" value="UniProtKB-UniRule"/>
</dbReference>
<accession>A0A4R1QGZ8</accession>
<organism evidence="4 5">
    <name type="scientific">Thermolongibacillus altinsuensis</name>
    <dbReference type="NCBI Taxonomy" id="575256"/>
    <lineage>
        <taxon>Bacteria</taxon>
        <taxon>Bacillati</taxon>
        <taxon>Bacillota</taxon>
        <taxon>Bacilli</taxon>
        <taxon>Bacillales</taxon>
        <taxon>Anoxybacillaceae</taxon>
        <taxon>Thermolongibacillus</taxon>
    </lineage>
</organism>
<dbReference type="PROSITE" id="PS50977">
    <property type="entry name" value="HTH_TETR_2"/>
    <property type="match status" value="1"/>
</dbReference>
<evidence type="ECO:0000313" key="4">
    <source>
        <dbReference type="EMBL" id="TCL52706.1"/>
    </source>
</evidence>
<dbReference type="Gene3D" id="1.10.10.60">
    <property type="entry name" value="Homeodomain-like"/>
    <property type="match status" value="1"/>
</dbReference>
<comment type="caution">
    <text evidence="4">The sequence shown here is derived from an EMBL/GenBank/DDBJ whole genome shotgun (WGS) entry which is preliminary data.</text>
</comment>
<name>A0A4R1QGZ8_9BACL</name>